<evidence type="ECO:0000256" key="5">
    <source>
        <dbReference type="ARBA" id="ARBA00022801"/>
    </source>
</evidence>
<dbReference type="SMR" id="A0A2K1JM96"/>
<evidence type="ECO:0000259" key="7">
    <source>
        <dbReference type="PROSITE" id="PS50957"/>
    </source>
</evidence>
<dbReference type="EnsemblPlants" id="Pp3c13_16720V3.1">
    <property type="protein sequence ID" value="Pp3c13_16720V3.1"/>
    <property type="gene ID" value="Pp3c13_16720"/>
</dbReference>
<accession>A0A2K1JM96</accession>
<dbReference type="InterPro" id="IPR006155">
    <property type="entry name" value="Josephin"/>
</dbReference>
<dbReference type="PANTHER" id="PTHR13291">
    <property type="entry name" value="JOSEPHIN 1, 2"/>
    <property type="match status" value="1"/>
</dbReference>
<evidence type="ECO:0000256" key="3">
    <source>
        <dbReference type="ARBA" id="ARBA00022670"/>
    </source>
</evidence>
<evidence type="ECO:0000313" key="8">
    <source>
        <dbReference type="EMBL" id="PNR42659.1"/>
    </source>
</evidence>
<feature type="active site" evidence="6">
    <location>
        <position position="22"/>
    </location>
</feature>
<evidence type="ECO:0000256" key="1">
    <source>
        <dbReference type="ARBA" id="ARBA00000707"/>
    </source>
</evidence>
<dbReference type="AlphaFoldDB" id="A0A2K1JM96"/>
<dbReference type="Proteomes" id="UP000006727">
    <property type="component" value="Chromosome 13"/>
</dbReference>
<organism evidence="8">
    <name type="scientific">Physcomitrium patens</name>
    <name type="common">Spreading-leaved earth moss</name>
    <name type="synonym">Physcomitrella patens</name>
    <dbReference type="NCBI Taxonomy" id="3218"/>
    <lineage>
        <taxon>Eukaryota</taxon>
        <taxon>Viridiplantae</taxon>
        <taxon>Streptophyta</taxon>
        <taxon>Embryophyta</taxon>
        <taxon>Bryophyta</taxon>
        <taxon>Bryophytina</taxon>
        <taxon>Bryopsida</taxon>
        <taxon>Funariidae</taxon>
        <taxon>Funariales</taxon>
        <taxon>Funariaceae</taxon>
        <taxon>Physcomitrium</taxon>
    </lineage>
</organism>
<dbReference type="GO" id="GO:0006508">
    <property type="term" value="P:proteolysis"/>
    <property type="evidence" value="ECO:0007669"/>
    <property type="project" value="UniProtKB-KW"/>
</dbReference>
<dbReference type="EMBL" id="ABEU02000013">
    <property type="protein sequence ID" value="PNR42659.1"/>
    <property type="molecule type" value="Genomic_DNA"/>
</dbReference>
<dbReference type="GeneID" id="112290550"/>
<dbReference type="SMART" id="SM01246">
    <property type="entry name" value="Josephin"/>
    <property type="match status" value="1"/>
</dbReference>
<dbReference type="STRING" id="3218.A0A2K1JM96"/>
<dbReference type="OMA" id="QRNCEAV"/>
<keyword evidence="3" id="KW-0645">Protease</keyword>
<keyword evidence="5 6" id="KW-0378">Hydrolase</keyword>
<dbReference type="PRINTS" id="PR01233">
    <property type="entry name" value="JOSEPHIN"/>
</dbReference>
<feature type="domain" description="Josephin" evidence="7">
    <location>
        <begin position="9"/>
        <end position="196"/>
    </location>
</feature>
<dbReference type="Gramene" id="Pp3c13_16720V3.2">
    <property type="protein sequence ID" value="Pp3c13_16720V3.2"/>
    <property type="gene ID" value="Pp3c13_16720"/>
</dbReference>
<feature type="active site" evidence="6">
    <location>
        <position position="136"/>
    </location>
</feature>
<dbReference type="PaxDb" id="3218-PP1S142_131V6.1"/>
<dbReference type="GO" id="GO:0016579">
    <property type="term" value="P:protein deubiquitination"/>
    <property type="evidence" value="ECO:0007669"/>
    <property type="project" value="InterPro"/>
</dbReference>
<dbReference type="OrthoDB" id="422700at2759"/>
<evidence type="ECO:0000256" key="6">
    <source>
        <dbReference type="PROSITE-ProRule" id="PRU00331"/>
    </source>
</evidence>
<evidence type="ECO:0000256" key="2">
    <source>
        <dbReference type="ARBA" id="ARBA00012759"/>
    </source>
</evidence>
<dbReference type="RefSeq" id="XP_024392689.1">
    <property type="nucleotide sequence ID" value="XM_024536921.2"/>
</dbReference>
<dbReference type="RefSeq" id="XP_024392690.1">
    <property type="nucleotide sequence ID" value="XM_024536922.2"/>
</dbReference>
<dbReference type="GO" id="GO:0004843">
    <property type="term" value="F:cysteine-type deubiquitinase activity"/>
    <property type="evidence" value="ECO:0000318"/>
    <property type="project" value="GO_Central"/>
</dbReference>
<reference evidence="9" key="3">
    <citation type="submission" date="2020-12" db="UniProtKB">
        <authorList>
            <consortium name="EnsemblPlants"/>
        </authorList>
    </citation>
    <scope>IDENTIFICATION</scope>
</reference>
<evidence type="ECO:0000313" key="9">
    <source>
        <dbReference type="EnsemblPlants" id="Pp3c13_16720V3.1"/>
    </source>
</evidence>
<keyword evidence="4" id="KW-0833">Ubl conjugation pathway</keyword>
<evidence type="ECO:0000256" key="4">
    <source>
        <dbReference type="ARBA" id="ARBA00022786"/>
    </source>
</evidence>
<dbReference type="InterPro" id="IPR040053">
    <property type="entry name" value="JOSD1/2"/>
</dbReference>
<dbReference type="Gramene" id="Pp3c13_16720V3.1">
    <property type="protein sequence ID" value="Pp3c13_16720V3.1"/>
    <property type="gene ID" value="Pp3c13_16720"/>
</dbReference>
<reference evidence="8 10" key="1">
    <citation type="journal article" date="2008" name="Science">
        <title>The Physcomitrella genome reveals evolutionary insights into the conquest of land by plants.</title>
        <authorList>
            <person name="Rensing S."/>
            <person name="Lang D."/>
            <person name="Zimmer A."/>
            <person name="Terry A."/>
            <person name="Salamov A."/>
            <person name="Shapiro H."/>
            <person name="Nishiyama T."/>
            <person name="Perroud P.-F."/>
            <person name="Lindquist E."/>
            <person name="Kamisugi Y."/>
            <person name="Tanahashi T."/>
            <person name="Sakakibara K."/>
            <person name="Fujita T."/>
            <person name="Oishi K."/>
            <person name="Shin-I T."/>
            <person name="Kuroki Y."/>
            <person name="Toyoda A."/>
            <person name="Suzuki Y."/>
            <person name="Hashimoto A."/>
            <person name="Yamaguchi K."/>
            <person name="Sugano A."/>
            <person name="Kohara Y."/>
            <person name="Fujiyama A."/>
            <person name="Anterola A."/>
            <person name="Aoki S."/>
            <person name="Ashton N."/>
            <person name="Barbazuk W.B."/>
            <person name="Barker E."/>
            <person name="Bennetzen J."/>
            <person name="Bezanilla M."/>
            <person name="Blankenship R."/>
            <person name="Cho S.H."/>
            <person name="Dutcher S."/>
            <person name="Estelle M."/>
            <person name="Fawcett J.A."/>
            <person name="Gundlach H."/>
            <person name="Hanada K."/>
            <person name="Heyl A."/>
            <person name="Hicks K.A."/>
            <person name="Hugh J."/>
            <person name="Lohr M."/>
            <person name="Mayer K."/>
            <person name="Melkozernov A."/>
            <person name="Murata T."/>
            <person name="Nelson D."/>
            <person name="Pils B."/>
            <person name="Prigge M."/>
            <person name="Reiss B."/>
            <person name="Renner T."/>
            <person name="Rombauts S."/>
            <person name="Rushton P."/>
            <person name="Sanderfoot A."/>
            <person name="Schween G."/>
            <person name="Shiu S.-H."/>
            <person name="Stueber K."/>
            <person name="Theodoulou F.L."/>
            <person name="Tu H."/>
            <person name="Van de Peer Y."/>
            <person name="Verrier P.J."/>
            <person name="Waters E."/>
            <person name="Wood A."/>
            <person name="Yang L."/>
            <person name="Cove D."/>
            <person name="Cuming A."/>
            <person name="Hasebe M."/>
            <person name="Lucas S."/>
            <person name="Mishler D.B."/>
            <person name="Reski R."/>
            <person name="Grigoriev I."/>
            <person name="Quatrano R.S."/>
            <person name="Boore J.L."/>
        </authorList>
    </citation>
    <scope>NUCLEOTIDE SEQUENCE [LARGE SCALE GENOMIC DNA]</scope>
    <source>
        <strain evidence="9 10">cv. Gransden 2004</strain>
    </source>
</reference>
<dbReference type="Pfam" id="PF02099">
    <property type="entry name" value="Josephin"/>
    <property type="match status" value="1"/>
</dbReference>
<dbReference type="KEGG" id="ppp:112290550"/>
<sequence length="196" mass="22015">MATDTNNGSGNLYHERQHFQFCLLHCLNNLLQGENSFSRNELNSIADGLPTDLEGRNMPNPLSLIFKPHRNAITGNYDANVLISALNSRNKEVVWFDRRNGAETLLTEIADYGDRLLGIIVNISTRKWLGMWQARHWVAIRKLQGVWYNLDSDHTTPVCFVNGEDGLRDYFNSVISSDGVVLFVLNGVSTLSNGSC</sequence>
<keyword evidence="10" id="KW-1185">Reference proteome</keyword>
<dbReference type="Gene3D" id="3.90.70.40">
    <property type="match status" value="1"/>
</dbReference>
<proteinExistence type="predicted"/>
<dbReference type="EnsemblPlants" id="Pp3c13_16720V3.2">
    <property type="protein sequence ID" value="Pp3c13_16720V3.2"/>
    <property type="gene ID" value="Pp3c13_16720"/>
</dbReference>
<gene>
    <name evidence="9" type="primary">LOC112290550</name>
    <name evidence="8" type="ORF">PHYPA_017489</name>
</gene>
<protein>
    <recommendedName>
        <fullName evidence="2">ubiquitinyl hydrolase 1</fullName>
        <ecNumber evidence="2">3.4.19.12</ecNumber>
    </recommendedName>
</protein>
<reference evidence="8 10" key="2">
    <citation type="journal article" date="2018" name="Plant J.">
        <title>The Physcomitrella patens chromosome-scale assembly reveals moss genome structure and evolution.</title>
        <authorList>
            <person name="Lang D."/>
            <person name="Ullrich K.K."/>
            <person name="Murat F."/>
            <person name="Fuchs J."/>
            <person name="Jenkins J."/>
            <person name="Haas F.B."/>
            <person name="Piednoel M."/>
            <person name="Gundlach H."/>
            <person name="Van Bel M."/>
            <person name="Meyberg R."/>
            <person name="Vives C."/>
            <person name="Morata J."/>
            <person name="Symeonidi A."/>
            <person name="Hiss M."/>
            <person name="Muchero W."/>
            <person name="Kamisugi Y."/>
            <person name="Saleh O."/>
            <person name="Blanc G."/>
            <person name="Decker E.L."/>
            <person name="van Gessel N."/>
            <person name="Grimwood J."/>
            <person name="Hayes R.D."/>
            <person name="Graham S.W."/>
            <person name="Gunter L.E."/>
            <person name="McDaniel S.F."/>
            <person name="Hoernstein S.N.W."/>
            <person name="Larsson A."/>
            <person name="Li F.W."/>
            <person name="Perroud P.F."/>
            <person name="Phillips J."/>
            <person name="Ranjan P."/>
            <person name="Rokshar D.S."/>
            <person name="Rothfels C.J."/>
            <person name="Schneider L."/>
            <person name="Shu S."/>
            <person name="Stevenson D.W."/>
            <person name="Thummler F."/>
            <person name="Tillich M."/>
            <person name="Villarreal Aguilar J.C."/>
            <person name="Widiez T."/>
            <person name="Wong G.K."/>
            <person name="Wymore A."/>
            <person name="Zhang Y."/>
            <person name="Zimmer A.D."/>
            <person name="Quatrano R.S."/>
            <person name="Mayer K.F.X."/>
            <person name="Goodstein D."/>
            <person name="Casacuberta J.M."/>
            <person name="Vandepoele K."/>
            <person name="Reski R."/>
            <person name="Cuming A.C."/>
            <person name="Tuskan G.A."/>
            <person name="Maumus F."/>
            <person name="Salse J."/>
            <person name="Schmutz J."/>
            <person name="Rensing S.A."/>
        </authorList>
    </citation>
    <scope>NUCLEOTIDE SEQUENCE [LARGE SCALE GENOMIC DNA]</scope>
    <source>
        <strain evidence="9 10">cv. Gransden 2004</strain>
    </source>
</reference>
<name>A0A2K1JM96_PHYPA</name>
<comment type="catalytic activity">
    <reaction evidence="1">
        <text>Thiol-dependent hydrolysis of ester, thioester, amide, peptide and isopeptide bonds formed by the C-terminal Gly of ubiquitin (a 76-residue protein attached to proteins as an intracellular targeting signal).</text>
        <dbReference type="EC" id="3.4.19.12"/>
    </reaction>
</comment>
<dbReference type="PANTHER" id="PTHR13291:SF0">
    <property type="entry name" value="JOSEPHIN-LIKE PROTEIN"/>
    <property type="match status" value="1"/>
</dbReference>
<dbReference type="EC" id="3.4.19.12" evidence="2"/>
<dbReference type="PROSITE" id="PS50957">
    <property type="entry name" value="JOSEPHIN"/>
    <property type="match status" value="1"/>
</dbReference>
<evidence type="ECO:0000313" key="10">
    <source>
        <dbReference type="Proteomes" id="UP000006727"/>
    </source>
</evidence>
<feature type="active site" evidence="6">
    <location>
        <position position="151"/>
    </location>
</feature>